<feature type="transmembrane region" description="Helical" evidence="2">
    <location>
        <begin position="34"/>
        <end position="51"/>
    </location>
</feature>
<keyword evidence="4" id="KW-1185">Reference proteome</keyword>
<evidence type="ECO:0000313" key="4">
    <source>
        <dbReference type="Proteomes" id="UP000027446"/>
    </source>
</evidence>
<dbReference type="EMBL" id="ARYH01000002">
    <property type="protein sequence ID" value="KCZ83661.1"/>
    <property type="molecule type" value="Genomic_DNA"/>
</dbReference>
<sequence length="153" mass="16566">MTRFLVLFGALLLIALLLMAGMLAQNGYSLMDPAMTPMVFAAVLVAGYVSWRINGILKRRDQSRGASLDKTGGKSGGIFSSKPSAAQSARAARVAARRKKLISEGKLEAEPEPEEKPESDEAPPERVSQASPIKDRMAARAERVRRAKEQGKL</sequence>
<feature type="compositionally biased region" description="Basic and acidic residues" evidence="1">
    <location>
        <begin position="133"/>
        <end position="153"/>
    </location>
</feature>
<name>A0A069E1M2_9PROT</name>
<feature type="compositionally biased region" description="Acidic residues" evidence="1">
    <location>
        <begin position="110"/>
        <end position="122"/>
    </location>
</feature>
<comment type="caution">
    <text evidence="3">The sequence shown here is derived from an EMBL/GenBank/DDBJ whole genome shotgun (WGS) entry which is preliminary data.</text>
</comment>
<dbReference type="PATRIC" id="fig|1280949.3.peg.2784"/>
<feature type="region of interest" description="Disordered" evidence="1">
    <location>
        <begin position="61"/>
        <end position="153"/>
    </location>
</feature>
<evidence type="ECO:0000313" key="3">
    <source>
        <dbReference type="EMBL" id="KCZ83661.1"/>
    </source>
</evidence>
<proteinExistence type="predicted"/>
<gene>
    <name evidence="3" type="ORF">HAD_13704</name>
</gene>
<reference evidence="3 4" key="1">
    <citation type="journal article" date="2014" name="Antonie Van Leeuwenhoek">
        <title>Hyphomonas beringensis sp. nov. and Hyphomonas chukchiensis sp. nov., isolated from surface seawater of the Bering Sea and Chukchi Sea.</title>
        <authorList>
            <person name="Li C."/>
            <person name="Lai Q."/>
            <person name="Li G."/>
            <person name="Dong C."/>
            <person name="Wang J."/>
            <person name="Liao Y."/>
            <person name="Shao Z."/>
        </authorList>
    </citation>
    <scope>NUCLEOTIDE SEQUENCE [LARGE SCALE GENOMIC DNA]</scope>
    <source>
        <strain evidence="3 4">MHS-3</strain>
    </source>
</reference>
<accession>A0A069E1M2</accession>
<organism evidence="3 4">
    <name type="scientific">Hyphomonas adhaerens MHS-3</name>
    <dbReference type="NCBI Taxonomy" id="1280949"/>
    <lineage>
        <taxon>Bacteria</taxon>
        <taxon>Pseudomonadati</taxon>
        <taxon>Pseudomonadota</taxon>
        <taxon>Alphaproteobacteria</taxon>
        <taxon>Hyphomonadales</taxon>
        <taxon>Hyphomonadaceae</taxon>
        <taxon>Hyphomonas</taxon>
    </lineage>
</organism>
<dbReference type="Proteomes" id="UP000027446">
    <property type="component" value="Unassembled WGS sequence"/>
</dbReference>
<evidence type="ECO:0000256" key="1">
    <source>
        <dbReference type="SAM" id="MobiDB-lite"/>
    </source>
</evidence>
<dbReference type="RefSeq" id="WP_035572626.1">
    <property type="nucleotide sequence ID" value="NZ_ARYH01000002.1"/>
</dbReference>
<evidence type="ECO:0000256" key="2">
    <source>
        <dbReference type="SAM" id="Phobius"/>
    </source>
</evidence>
<keyword evidence="2" id="KW-1133">Transmembrane helix</keyword>
<keyword evidence="2" id="KW-0472">Membrane</keyword>
<dbReference type="STRING" id="1280949.HAD_13704"/>
<keyword evidence="2" id="KW-0812">Transmembrane</keyword>
<feature type="compositionally biased region" description="Low complexity" evidence="1">
    <location>
        <begin position="80"/>
        <end position="94"/>
    </location>
</feature>
<dbReference type="AlphaFoldDB" id="A0A069E1M2"/>
<dbReference type="OrthoDB" id="7620066at2"/>
<protein>
    <submittedName>
        <fullName evidence="3">Uncharacterized protein</fullName>
    </submittedName>
</protein>